<name>A0A285HCS9_9ACTN</name>
<dbReference type="Proteomes" id="UP000219612">
    <property type="component" value="Unassembled WGS sequence"/>
</dbReference>
<evidence type="ECO:0000313" key="2">
    <source>
        <dbReference type="Proteomes" id="UP000219612"/>
    </source>
</evidence>
<gene>
    <name evidence="1" type="ORF">SAMN05421748_104137</name>
</gene>
<evidence type="ECO:0000313" key="1">
    <source>
        <dbReference type="EMBL" id="SNY33454.1"/>
    </source>
</evidence>
<organism evidence="1 2">
    <name type="scientific">Paractinoplanes atraurantiacus</name>
    <dbReference type="NCBI Taxonomy" id="1036182"/>
    <lineage>
        <taxon>Bacteria</taxon>
        <taxon>Bacillati</taxon>
        <taxon>Actinomycetota</taxon>
        <taxon>Actinomycetes</taxon>
        <taxon>Micromonosporales</taxon>
        <taxon>Micromonosporaceae</taxon>
        <taxon>Paractinoplanes</taxon>
    </lineage>
</organism>
<dbReference type="AlphaFoldDB" id="A0A285HCS9"/>
<accession>A0A285HCS9</accession>
<dbReference type="RefSeq" id="WP_245922950.1">
    <property type="nucleotide sequence ID" value="NZ_OBDY01000004.1"/>
</dbReference>
<proteinExistence type="predicted"/>
<dbReference type="EMBL" id="OBDY01000004">
    <property type="protein sequence ID" value="SNY33454.1"/>
    <property type="molecule type" value="Genomic_DNA"/>
</dbReference>
<sequence length="140" mass="14282">MADLGVLVQDVIPFVSAAAGVYGGAVVQKVTDAAADAGADATVGVGRRLLRRLFTSGRGEQIQAAVVEVAESPEDEASVAVLRAQLVKALSQDPQLLQDLSQILGEAGVGTDRYKVTVTGSQGVQIGSGNTQTNTFTSPA</sequence>
<reference evidence="1 2" key="1">
    <citation type="submission" date="2017-09" db="EMBL/GenBank/DDBJ databases">
        <authorList>
            <person name="Ehlers B."/>
            <person name="Leendertz F.H."/>
        </authorList>
    </citation>
    <scope>NUCLEOTIDE SEQUENCE [LARGE SCALE GENOMIC DNA]</scope>
    <source>
        <strain evidence="1 2">CGMCC 4.6857</strain>
    </source>
</reference>
<protein>
    <submittedName>
        <fullName evidence="1">RIP homotypic interaction motif-containing protein</fullName>
    </submittedName>
</protein>
<keyword evidence="2" id="KW-1185">Reference proteome</keyword>